<protein>
    <submittedName>
        <fullName evidence="5">Aspartate aminotransferase</fullName>
    </submittedName>
</protein>
<keyword evidence="3 5" id="KW-0808">Transferase</keyword>
<keyword evidence="6" id="KW-1185">Reference proteome</keyword>
<dbReference type="GO" id="GO:0008483">
    <property type="term" value="F:transaminase activity"/>
    <property type="evidence" value="ECO:0007669"/>
    <property type="project" value="UniProtKB-KW"/>
</dbReference>
<accession>A0A5J6N5H6</accession>
<evidence type="ECO:0000259" key="4">
    <source>
        <dbReference type="Pfam" id="PF00155"/>
    </source>
</evidence>
<comment type="cofactor">
    <cofactor evidence="1">
        <name>pyridoxal 5'-phosphate</name>
        <dbReference type="ChEBI" id="CHEBI:597326"/>
    </cofactor>
</comment>
<evidence type="ECO:0000256" key="2">
    <source>
        <dbReference type="ARBA" id="ARBA00022576"/>
    </source>
</evidence>
<dbReference type="InterPro" id="IPR015421">
    <property type="entry name" value="PyrdxlP-dep_Trfase_major"/>
</dbReference>
<dbReference type="InterPro" id="IPR050881">
    <property type="entry name" value="LL-DAP_aminotransferase"/>
</dbReference>
<dbReference type="Pfam" id="PF00155">
    <property type="entry name" value="Aminotran_1_2"/>
    <property type="match status" value="1"/>
</dbReference>
<dbReference type="InterPro" id="IPR015424">
    <property type="entry name" value="PyrdxlP-dep_Trfase"/>
</dbReference>
<dbReference type="Gene3D" id="3.40.640.10">
    <property type="entry name" value="Type I PLP-dependent aspartate aminotransferase-like (Major domain)"/>
    <property type="match status" value="1"/>
</dbReference>
<evidence type="ECO:0000313" key="5">
    <source>
        <dbReference type="EMBL" id="QEX25159.1"/>
    </source>
</evidence>
<dbReference type="PANTHER" id="PTHR42832">
    <property type="entry name" value="AMINO ACID AMINOTRANSFERASE"/>
    <property type="match status" value="1"/>
</dbReference>
<dbReference type="Proteomes" id="UP000325797">
    <property type="component" value="Chromosome"/>
</dbReference>
<organism evidence="5 6">
    <name type="scientific">Hypericibacter adhaerens</name>
    <dbReference type="NCBI Taxonomy" id="2602016"/>
    <lineage>
        <taxon>Bacteria</taxon>
        <taxon>Pseudomonadati</taxon>
        <taxon>Pseudomonadota</taxon>
        <taxon>Alphaproteobacteria</taxon>
        <taxon>Rhodospirillales</taxon>
        <taxon>Dongiaceae</taxon>
        <taxon>Hypericibacter</taxon>
    </lineage>
</organism>
<dbReference type="AlphaFoldDB" id="A0A5J6N5H6"/>
<dbReference type="PANTHER" id="PTHR42832:SF3">
    <property type="entry name" value="L-GLUTAMINE--4-(METHYLSULFANYL)-2-OXOBUTANOATE AMINOTRANSFERASE"/>
    <property type="match status" value="1"/>
</dbReference>
<dbReference type="EMBL" id="CP042582">
    <property type="protein sequence ID" value="QEX25159.1"/>
    <property type="molecule type" value="Genomic_DNA"/>
</dbReference>
<gene>
    <name evidence="5" type="ORF">FRZ61_51050</name>
</gene>
<sequence>MAVFRHSGPTLSLMTDRLDPLLRFHPFTRLNTLLQGVEPGDKRPLLFSVGEPQATPPEMIKAPLVQNLAEWGRYPLAVGTAEFRKAAADWLARRFHLPASLVDPDRHLMPIAGTRQGLFFIALAALQEPVSASERPAVLMPNPFYHVYAGAAAMAGGEPVFLPATAATGFLPDPEAIDRRTLERTALAYVCSPANPQGAVATKPYLARWLALARQYGFTVAFDECYSELYRDTPPAGALEVAAEADGGLDNLVVFHSLSKRSSGAGLRSGFIAGEERMLKRIAQLVNYGGVAIPYPILAASTALWRDEAHVAANRALYNENFALARRILGNRMGATPEGGFFLWLDVGNGETAAKRLWAEAGVKVLPGGYMARPDANGQNPGERYVRVALVYDAAATREGLERMARVLTSGASH</sequence>
<name>A0A5J6N5H6_9PROT</name>
<dbReference type="CDD" id="cd00609">
    <property type="entry name" value="AAT_like"/>
    <property type="match status" value="1"/>
</dbReference>
<dbReference type="InterPro" id="IPR004839">
    <property type="entry name" value="Aminotransferase_I/II_large"/>
</dbReference>
<evidence type="ECO:0000256" key="1">
    <source>
        <dbReference type="ARBA" id="ARBA00001933"/>
    </source>
</evidence>
<dbReference type="KEGG" id="hadh:FRZ61_51050"/>
<proteinExistence type="predicted"/>
<dbReference type="InterPro" id="IPR015422">
    <property type="entry name" value="PyrdxlP-dep_Trfase_small"/>
</dbReference>
<dbReference type="GO" id="GO:0030170">
    <property type="term" value="F:pyridoxal phosphate binding"/>
    <property type="evidence" value="ECO:0007669"/>
    <property type="project" value="InterPro"/>
</dbReference>
<dbReference type="RefSeq" id="WP_225309004.1">
    <property type="nucleotide sequence ID" value="NZ_CP042582.1"/>
</dbReference>
<reference evidence="5 6" key="1">
    <citation type="submission" date="2019-08" db="EMBL/GenBank/DDBJ databases">
        <title>Hyperibacter terrae gen. nov., sp. nov. and Hyperibacter viscosus sp. nov., two new members in the family Rhodospirillaceae isolated from the rhizosphere of Hypericum perforatum.</title>
        <authorList>
            <person name="Noviana Z."/>
        </authorList>
    </citation>
    <scope>NUCLEOTIDE SEQUENCE [LARGE SCALE GENOMIC DNA]</scope>
    <source>
        <strain evidence="5 6">R5959</strain>
    </source>
</reference>
<evidence type="ECO:0000313" key="6">
    <source>
        <dbReference type="Proteomes" id="UP000325797"/>
    </source>
</evidence>
<evidence type="ECO:0000256" key="3">
    <source>
        <dbReference type="ARBA" id="ARBA00022679"/>
    </source>
</evidence>
<feature type="domain" description="Aminotransferase class I/classII large" evidence="4">
    <location>
        <begin position="46"/>
        <end position="390"/>
    </location>
</feature>
<keyword evidence="2 5" id="KW-0032">Aminotransferase</keyword>
<dbReference type="Gene3D" id="3.90.1150.10">
    <property type="entry name" value="Aspartate Aminotransferase, domain 1"/>
    <property type="match status" value="1"/>
</dbReference>
<dbReference type="SUPFAM" id="SSF53383">
    <property type="entry name" value="PLP-dependent transferases"/>
    <property type="match status" value="1"/>
</dbReference>